<dbReference type="InterPro" id="IPR041025">
    <property type="entry name" value="HNH_repeat"/>
</dbReference>
<organism evidence="1 2">
    <name type="scientific">Halomicrobium zhouii</name>
    <dbReference type="NCBI Taxonomy" id="767519"/>
    <lineage>
        <taxon>Archaea</taxon>
        <taxon>Methanobacteriati</taxon>
        <taxon>Methanobacteriota</taxon>
        <taxon>Stenosarchaea group</taxon>
        <taxon>Halobacteria</taxon>
        <taxon>Halobacteriales</taxon>
        <taxon>Haloarculaceae</taxon>
        <taxon>Halomicrobium</taxon>
    </lineage>
</organism>
<dbReference type="STRING" id="767519.SAMN05216559_1819"/>
<dbReference type="Pfam" id="PF18780">
    <property type="entry name" value="HNH_repeat"/>
    <property type="match status" value="4"/>
</dbReference>
<dbReference type="RefSeq" id="WP_143117673.1">
    <property type="nucleotide sequence ID" value="NZ_FOZK01000002.1"/>
</dbReference>
<dbReference type="AlphaFoldDB" id="A0A1I6L1E3"/>
<accession>A0A1I6L1E3</accession>
<evidence type="ECO:0008006" key="3">
    <source>
        <dbReference type="Google" id="ProtNLM"/>
    </source>
</evidence>
<proteinExistence type="predicted"/>
<dbReference type="OrthoDB" id="11472at2157"/>
<protein>
    <recommendedName>
        <fullName evidence="3">HNH endonuclease</fullName>
    </recommendedName>
</protein>
<gene>
    <name evidence="1" type="ORF">SAMN05216559_1819</name>
</gene>
<dbReference type="EMBL" id="FOZK01000002">
    <property type="protein sequence ID" value="SFR97261.1"/>
    <property type="molecule type" value="Genomic_DNA"/>
</dbReference>
<dbReference type="Proteomes" id="UP000199062">
    <property type="component" value="Unassembled WGS sequence"/>
</dbReference>
<evidence type="ECO:0000313" key="2">
    <source>
        <dbReference type="Proteomes" id="UP000199062"/>
    </source>
</evidence>
<sequence length="396" mass="44545">MKVANQFAVLTNGCFSGKGVEQIGFQQSRSIVYIRRFGCWNDALQEIGLTPNRPGSISKEQLLTELKRVAEDLGKTPTREEFDACSRYSAGTYYGQFKGWNEALKTVGLEPNRHCNVDKEELIQELNRLNDTLGHAPTITDAAKEGRYGTATFERTFGSWNNALKAAGFDVHNRSGIEEEELIDELHRLKENLGKPPTVCQNREHGQFSLGAYQRVFGTWNNAIQAAELDRNHRLAIPRTELLDELTRLAADLGKAPTVAEMDAHGEFSRRPYQQEFGGWRKALAATGFSPSETRRLTDHPIYGIGWTKKRRKRVRNRNGHICVICGVTQSEHLEKNDTRLHVHHICGARESTNPAVFNADRNLLTVCADCHKTIEYHVPGLPPNVLQPSRSLNSD</sequence>
<keyword evidence="2" id="KW-1185">Reference proteome</keyword>
<reference evidence="1 2" key="1">
    <citation type="submission" date="2016-10" db="EMBL/GenBank/DDBJ databases">
        <authorList>
            <person name="de Groot N.N."/>
        </authorList>
    </citation>
    <scope>NUCLEOTIDE SEQUENCE [LARGE SCALE GENOMIC DNA]</scope>
    <source>
        <strain evidence="1 2">CGMCC 1.10457</strain>
    </source>
</reference>
<name>A0A1I6L1E3_9EURY</name>
<evidence type="ECO:0000313" key="1">
    <source>
        <dbReference type="EMBL" id="SFR97261.1"/>
    </source>
</evidence>